<organism evidence="5 6">
    <name type="scientific">Algoriphagus namhaensis</name>
    <dbReference type="NCBI Taxonomy" id="915353"/>
    <lineage>
        <taxon>Bacteria</taxon>
        <taxon>Pseudomonadati</taxon>
        <taxon>Bacteroidota</taxon>
        <taxon>Cytophagia</taxon>
        <taxon>Cytophagales</taxon>
        <taxon>Cyclobacteriaceae</taxon>
        <taxon>Algoriphagus</taxon>
    </lineage>
</organism>
<dbReference type="Pfam" id="PF00535">
    <property type="entry name" value="Glycos_transf_2"/>
    <property type="match status" value="1"/>
</dbReference>
<evidence type="ECO:0000259" key="4">
    <source>
        <dbReference type="Pfam" id="PF00535"/>
    </source>
</evidence>
<comment type="caution">
    <text evidence="5">The sequence shown here is derived from an EMBL/GenBank/DDBJ whole genome shotgun (WGS) entry which is preliminary data.</text>
</comment>
<name>A0ABV8ATG1_9BACT</name>
<proteinExistence type="inferred from homology"/>
<evidence type="ECO:0000313" key="5">
    <source>
        <dbReference type="EMBL" id="MFC3880940.1"/>
    </source>
</evidence>
<keyword evidence="2 5" id="KW-0328">Glycosyltransferase</keyword>
<evidence type="ECO:0000256" key="1">
    <source>
        <dbReference type="ARBA" id="ARBA00006739"/>
    </source>
</evidence>
<dbReference type="GO" id="GO:0016757">
    <property type="term" value="F:glycosyltransferase activity"/>
    <property type="evidence" value="ECO:0007669"/>
    <property type="project" value="UniProtKB-KW"/>
</dbReference>
<keyword evidence="6" id="KW-1185">Reference proteome</keyword>
<feature type="domain" description="Glycosyltransferase 2-like" evidence="4">
    <location>
        <begin position="5"/>
        <end position="119"/>
    </location>
</feature>
<accession>A0ABV8ATG1</accession>
<reference evidence="6" key="1">
    <citation type="journal article" date="2019" name="Int. J. Syst. Evol. Microbiol.">
        <title>The Global Catalogue of Microorganisms (GCM) 10K type strain sequencing project: providing services to taxonomists for standard genome sequencing and annotation.</title>
        <authorList>
            <consortium name="The Broad Institute Genomics Platform"/>
            <consortium name="The Broad Institute Genome Sequencing Center for Infectious Disease"/>
            <person name="Wu L."/>
            <person name="Ma J."/>
        </authorList>
    </citation>
    <scope>NUCLEOTIDE SEQUENCE [LARGE SCALE GENOMIC DNA]</scope>
    <source>
        <strain evidence="6">CCUG 60523</strain>
    </source>
</reference>
<keyword evidence="3 5" id="KW-0808">Transferase</keyword>
<dbReference type="RefSeq" id="WP_377906285.1">
    <property type="nucleotide sequence ID" value="NZ_JBHRZS010000007.1"/>
</dbReference>
<dbReference type="Gene3D" id="3.90.550.10">
    <property type="entry name" value="Spore Coat Polysaccharide Biosynthesis Protein SpsA, Chain A"/>
    <property type="match status" value="1"/>
</dbReference>
<evidence type="ECO:0000256" key="3">
    <source>
        <dbReference type="ARBA" id="ARBA00022679"/>
    </source>
</evidence>
<comment type="similarity">
    <text evidence="1">Belongs to the glycosyltransferase 2 family.</text>
</comment>
<dbReference type="EC" id="2.4.-.-" evidence="5"/>
<gene>
    <name evidence="5" type="ORF">ACFOSV_12160</name>
</gene>
<protein>
    <submittedName>
        <fullName evidence="5">Glycosyltransferase family 2 protein</fullName>
        <ecNumber evidence="5">2.4.-.-</ecNumber>
    </submittedName>
</protein>
<dbReference type="PANTHER" id="PTHR43179:SF12">
    <property type="entry name" value="GALACTOFURANOSYLTRANSFERASE GLFT2"/>
    <property type="match status" value="1"/>
</dbReference>
<dbReference type="PANTHER" id="PTHR43179">
    <property type="entry name" value="RHAMNOSYLTRANSFERASE WBBL"/>
    <property type="match status" value="1"/>
</dbReference>
<dbReference type="SUPFAM" id="SSF53448">
    <property type="entry name" value="Nucleotide-diphospho-sugar transferases"/>
    <property type="match status" value="1"/>
</dbReference>
<evidence type="ECO:0000256" key="2">
    <source>
        <dbReference type="ARBA" id="ARBA00022676"/>
    </source>
</evidence>
<evidence type="ECO:0000313" key="6">
    <source>
        <dbReference type="Proteomes" id="UP001595805"/>
    </source>
</evidence>
<sequence>MKAAILLTCFNRSEKTKACLENLFAQKLPNDLDLSVFVCDDGSTDGTSDMINNDFPYVSVVKGNGSLYWGGGMNLAWSEAKKSQDFDFYIWLNDDTFLNENAFLDFFEDYTSINKTVILSASCSKPNTEEFSYGGLSDVGPILPNGKPQKVKYINGNLVLIPREIHQAVGKISKSYTHYLGDYDYGLRAKAAGFDCYTTSEYIAECDVNEIPYWGDPNLPLAKRWEMAHSVKGLAIREYLAFKKYHHGSVVAFKTWVDTYLKIMFPSVYTKLRGGQISKSESKN</sequence>
<dbReference type="EMBL" id="JBHRZS010000007">
    <property type="protein sequence ID" value="MFC3880940.1"/>
    <property type="molecule type" value="Genomic_DNA"/>
</dbReference>
<dbReference type="InterPro" id="IPR029044">
    <property type="entry name" value="Nucleotide-diphossugar_trans"/>
</dbReference>
<dbReference type="Proteomes" id="UP001595805">
    <property type="component" value="Unassembled WGS sequence"/>
</dbReference>
<dbReference type="InterPro" id="IPR001173">
    <property type="entry name" value="Glyco_trans_2-like"/>
</dbReference>